<dbReference type="Proteomes" id="UP000654075">
    <property type="component" value="Unassembled WGS sequence"/>
</dbReference>
<evidence type="ECO:0000256" key="2">
    <source>
        <dbReference type="SAM" id="Phobius"/>
    </source>
</evidence>
<dbReference type="EMBL" id="CAJNNV010026295">
    <property type="protein sequence ID" value="CAE8617838.1"/>
    <property type="molecule type" value="Genomic_DNA"/>
</dbReference>
<keyword evidence="2" id="KW-0472">Membrane</keyword>
<keyword evidence="2" id="KW-0812">Transmembrane</keyword>
<feature type="region of interest" description="Disordered" evidence="1">
    <location>
        <begin position="1"/>
        <end position="43"/>
    </location>
</feature>
<reference evidence="3" key="1">
    <citation type="submission" date="2021-02" db="EMBL/GenBank/DDBJ databases">
        <authorList>
            <person name="Dougan E. K."/>
            <person name="Rhodes N."/>
            <person name="Thang M."/>
            <person name="Chan C."/>
        </authorList>
    </citation>
    <scope>NUCLEOTIDE SEQUENCE</scope>
</reference>
<keyword evidence="4" id="KW-1185">Reference proteome</keyword>
<dbReference type="SUPFAM" id="SSF103473">
    <property type="entry name" value="MFS general substrate transporter"/>
    <property type="match status" value="1"/>
</dbReference>
<evidence type="ECO:0000256" key="1">
    <source>
        <dbReference type="SAM" id="MobiDB-lite"/>
    </source>
</evidence>
<feature type="compositionally biased region" description="Basic and acidic residues" evidence="1">
    <location>
        <begin position="25"/>
        <end position="37"/>
    </location>
</feature>
<evidence type="ECO:0000313" key="4">
    <source>
        <dbReference type="Proteomes" id="UP000654075"/>
    </source>
</evidence>
<dbReference type="InterPro" id="IPR036259">
    <property type="entry name" value="MFS_trans_sf"/>
</dbReference>
<dbReference type="AlphaFoldDB" id="A0A813G578"/>
<accession>A0A813G578</accession>
<comment type="caution">
    <text evidence="3">The sequence shown here is derived from an EMBL/GenBank/DDBJ whole genome shotgun (WGS) entry which is preliminary data.</text>
</comment>
<sequence length="299" mass="33004">MESLTPVVGTDRPDVEVAQNGRSSTSEKSEGQTDKESASNMAAQNEREPGPLLLFMLCCVGTPLVFLQFYGIPARDGRFWVYFAIIAGFGILRSGTNFLILSGIVPSRDRSKLMACECALEDSIANAIGPIFVAVLAEKCFGYTFGKVDASGKSLHAATALGKAMTATICIPWLICFFARSILHCSYLRDMKRQAQDQAVRKNRVNSPEKMTVQAVAVAGKVLLEANSEASPQIPRSRRLSLLDICILEEKTGISGRLGWIWPRWCCVPWTRLRWPHLHGPKRVHVHGLVCWVMPVRLG</sequence>
<evidence type="ECO:0000313" key="3">
    <source>
        <dbReference type="EMBL" id="CAE8617838.1"/>
    </source>
</evidence>
<gene>
    <name evidence="3" type="ORF">PGLA1383_LOCUS35498</name>
</gene>
<name>A0A813G578_POLGL</name>
<feature type="transmembrane region" description="Helical" evidence="2">
    <location>
        <begin position="164"/>
        <end position="183"/>
    </location>
</feature>
<feature type="transmembrane region" description="Helical" evidence="2">
    <location>
        <begin position="79"/>
        <end position="105"/>
    </location>
</feature>
<keyword evidence="2" id="KW-1133">Transmembrane helix</keyword>
<proteinExistence type="predicted"/>
<feature type="transmembrane region" description="Helical" evidence="2">
    <location>
        <begin position="52"/>
        <end position="72"/>
    </location>
</feature>
<protein>
    <submittedName>
        <fullName evidence="3">Uncharacterized protein</fullName>
    </submittedName>
</protein>
<organism evidence="3 4">
    <name type="scientific">Polarella glacialis</name>
    <name type="common">Dinoflagellate</name>
    <dbReference type="NCBI Taxonomy" id="89957"/>
    <lineage>
        <taxon>Eukaryota</taxon>
        <taxon>Sar</taxon>
        <taxon>Alveolata</taxon>
        <taxon>Dinophyceae</taxon>
        <taxon>Suessiales</taxon>
        <taxon>Suessiaceae</taxon>
        <taxon>Polarella</taxon>
    </lineage>
</organism>